<dbReference type="WBParaSite" id="HPBE_0002206601-mRNA-1">
    <property type="protein sequence ID" value="HPBE_0002206601-mRNA-1"/>
    <property type="gene ID" value="HPBE_0002206601"/>
</dbReference>
<evidence type="ECO:0000256" key="5">
    <source>
        <dbReference type="ARBA" id="ARBA00044198"/>
    </source>
</evidence>
<name>A0A183GHL8_HELPZ</name>
<evidence type="ECO:0000256" key="2">
    <source>
        <dbReference type="ARBA" id="ARBA00022552"/>
    </source>
</evidence>
<reference evidence="9" key="2">
    <citation type="submission" date="2019-09" db="UniProtKB">
        <authorList>
            <consortium name="WormBaseParasite"/>
        </authorList>
    </citation>
    <scope>IDENTIFICATION</scope>
</reference>
<dbReference type="GO" id="GO:0005730">
    <property type="term" value="C:nucleolus"/>
    <property type="evidence" value="ECO:0007669"/>
    <property type="project" value="UniProtKB-SubCell"/>
</dbReference>
<evidence type="ECO:0000313" key="8">
    <source>
        <dbReference type="Proteomes" id="UP000050761"/>
    </source>
</evidence>
<keyword evidence="8" id="KW-1185">Reference proteome</keyword>
<comment type="subcellular location">
    <subcellularLocation>
        <location evidence="6">Nucleus</location>
        <location evidence="6">Nucleolus</location>
    </subcellularLocation>
</comment>
<evidence type="ECO:0000256" key="3">
    <source>
        <dbReference type="ARBA" id="ARBA00022694"/>
    </source>
</evidence>
<dbReference type="InterPro" id="IPR002759">
    <property type="entry name" value="Pop5/Rpp14/Rnp2-like"/>
</dbReference>
<evidence type="ECO:0000313" key="9">
    <source>
        <dbReference type="WBParaSite" id="HPBE_0002206601-mRNA-1"/>
    </source>
</evidence>
<keyword evidence="4 6" id="KW-0539">Nucleus</keyword>
<keyword evidence="3 6" id="KW-0819">tRNA processing</keyword>
<dbReference type="Proteomes" id="UP000050761">
    <property type="component" value="Unassembled WGS sequence"/>
</dbReference>
<sequence length="156" mass="17314">MVKSKSRYVLLEIHCITCSTASLTPTKLFTTVAETVAEFHGDYGFAACRSGLAVKVVDGDIALIRVDATSEKFVTSVLPFITKLDGAEVVLRSLVIGRSIRSCEKFLIKYRRNELYGLLRTVESGGEFGVVLLTVGSILTSLLQWRRGLFAEHWPW</sequence>
<dbReference type="GO" id="GO:0033204">
    <property type="term" value="F:ribonuclease P RNA binding"/>
    <property type="evidence" value="ECO:0007669"/>
    <property type="project" value="InterPro"/>
</dbReference>
<dbReference type="GO" id="GO:0006364">
    <property type="term" value="P:rRNA processing"/>
    <property type="evidence" value="ECO:0007669"/>
    <property type="project" value="UniProtKB-KW"/>
</dbReference>
<dbReference type="SUPFAM" id="SSF160350">
    <property type="entry name" value="Rnp2-like"/>
    <property type="match status" value="1"/>
</dbReference>
<dbReference type="InterPro" id="IPR016819">
    <property type="entry name" value="RNase_P/MRP_POP5"/>
</dbReference>
<evidence type="ECO:0000313" key="7">
    <source>
        <dbReference type="EMBL" id="VDP30102.1"/>
    </source>
</evidence>
<dbReference type="GO" id="GO:0001682">
    <property type="term" value="P:tRNA 5'-leader removal"/>
    <property type="evidence" value="ECO:0007669"/>
    <property type="project" value="InterPro"/>
</dbReference>
<keyword evidence="2" id="KW-0698">rRNA processing</keyword>
<accession>A0A3P8BVH5</accession>
<accession>A0A183GHL8</accession>
<dbReference type="AlphaFoldDB" id="A0A183GHL8"/>
<dbReference type="Gene3D" id="3.30.70.3250">
    <property type="entry name" value="Ribonuclease P, Pop5 subunit"/>
    <property type="match status" value="1"/>
</dbReference>
<dbReference type="PIRSF" id="PIRSF023803">
    <property type="entry name" value="Ribonuclease_P_prd"/>
    <property type="match status" value="1"/>
</dbReference>
<dbReference type="GO" id="GO:0030677">
    <property type="term" value="C:ribonuclease P complex"/>
    <property type="evidence" value="ECO:0007669"/>
    <property type="project" value="InterPro"/>
</dbReference>
<organism evidence="8 9">
    <name type="scientific">Heligmosomoides polygyrus</name>
    <name type="common">Parasitic roundworm</name>
    <dbReference type="NCBI Taxonomy" id="6339"/>
    <lineage>
        <taxon>Eukaryota</taxon>
        <taxon>Metazoa</taxon>
        <taxon>Ecdysozoa</taxon>
        <taxon>Nematoda</taxon>
        <taxon>Chromadorea</taxon>
        <taxon>Rhabditida</taxon>
        <taxon>Rhabditina</taxon>
        <taxon>Rhabditomorpha</taxon>
        <taxon>Strongyloidea</taxon>
        <taxon>Heligmosomidae</taxon>
        <taxon>Heligmosomoides</taxon>
    </lineage>
</organism>
<dbReference type="PANTHER" id="PTHR48414">
    <property type="entry name" value="POP5 HOMOLOG, RIBONUCLEASE P_MRP SUBUNIT"/>
    <property type="match status" value="1"/>
</dbReference>
<dbReference type="OrthoDB" id="277888at2759"/>
<evidence type="ECO:0000256" key="4">
    <source>
        <dbReference type="ARBA" id="ARBA00023242"/>
    </source>
</evidence>
<dbReference type="InterPro" id="IPR038085">
    <property type="entry name" value="Rnp2-like_sf"/>
</dbReference>
<evidence type="ECO:0000256" key="1">
    <source>
        <dbReference type="ARBA" id="ARBA00010800"/>
    </source>
</evidence>
<reference evidence="7 8" key="1">
    <citation type="submission" date="2018-11" db="EMBL/GenBank/DDBJ databases">
        <authorList>
            <consortium name="Pathogen Informatics"/>
        </authorList>
    </citation>
    <scope>NUCLEOTIDE SEQUENCE [LARGE SCALE GENOMIC DNA]</scope>
</reference>
<gene>
    <name evidence="7" type="ORF">HPBE_LOCUS22065</name>
</gene>
<dbReference type="PANTHER" id="PTHR48414:SF1">
    <property type="entry name" value="POP5 HOMOLOG, RIBONUCLEASE P_MRP SUBUNIT"/>
    <property type="match status" value="1"/>
</dbReference>
<comment type="function">
    <text evidence="6">Component of ribonuclease P, a protein complex that generates mature tRNA molecules by cleaving their 5'-ends.</text>
</comment>
<comment type="similarity">
    <text evidence="1 6">Belongs to the eukaryotic/archaeal RNase P protein component 2 family.</text>
</comment>
<protein>
    <recommendedName>
        <fullName evidence="5 6">Ribonuclease P/MRP protein subunit POP5</fullName>
    </recommendedName>
</protein>
<dbReference type="EMBL" id="UZAH01033615">
    <property type="protein sequence ID" value="VDP30102.1"/>
    <property type="molecule type" value="Genomic_DNA"/>
</dbReference>
<evidence type="ECO:0000256" key="6">
    <source>
        <dbReference type="PIRNR" id="PIRNR023803"/>
    </source>
</evidence>
<proteinExistence type="inferred from homology"/>
<dbReference type="Pfam" id="PF01900">
    <property type="entry name" value="RNase_P_Rpp14"/>
    <property type="match status" value="1"/>
</dbReference>